<accession>A0ABM5VMX1</accession>
<keyword evidence="1" id="KW-1133">Transmembrane helix</keyword>
<proteinExistence type="predicted"/>
<feature type="transmembrane region" description="Helical" evidence="1">
    <location>
        <begin position="41"/>
        <end position="60"/>
    </location>
</feature>
<keyword evidence="3" id="KW-0378">Hydrolase</keyword>
<dbReference type="Proteomes" id="UP000058660">
    <property type="component" value="Chromosome"/>
</dbReference>
<keyword evidence="1" id="KW-0812">Transmembrane</keyword>
<organism evidence="3 4">
    <name type="scientific">Thermus aquaticus (strain ATCC BAA-2747 / Y51MC23)</name>
    <dbReference type="NCBI Taxonomy" id="498848"/>
    <lineage>
        <taxon>Bacteria</taxon>
        <taxon>Thermotogati</taxon>
        <taxon>Deinococcota</taxon>
        <taxon>Deinococci</taxon>
        <taxon>Thermales</taxon>
        <taxon>Thermaceae</taxon>
        <taxon>Thermus</taxon>
    </lineage>
</organism>
<feature type="transmembrane region" description="Helical" evidence="1">
    <location>
        <begin position="137"/>
        <end position="157"/>
    </location>
</feature>
<dbReference type="PANTHER" id="PTHR43592:SF15">
    <property type="entry name" value="CAAX AMINO TERMINAL PROTEASE FAMILY PROTEIN"/>
    <property type="match status" value="1"/>
</dbReference>
<dbReference type="GO" id="GO:0008233">
    <property type="term" value="F:peptidase activity"/>
    <property type="evidence" value="ECO:0007669"/>
    <property type="project" value="UniProtKB-KW"/>
</dbReference>
<dbReference type="Pfam" id="PF02517">
    <property type="entry name" value="Rce1-like"/>
    <property type="match status" value="1"/>
</dbReference>
<gene>
    <name evidence="3" type="ORF">TO73_1695</name>
</gene>
<reference evidence="4" key="1">
    <citation type="journal article" date="2015" name="PLoS ONE">
        <title>Complete Genome Sequence of Thermus aquaticus Y51MC23.</title>
        <authorList>
            <person name="Brumm P.J."/>
            <person name="Monsma S."/>
            <person name="Keough B."/>
            <person name="Jasinovica S."/>
            <person name="Ferguson E."/>
            <person name="Schoenfeld T."/>
            <person name="Lodes M."/>
            <person name="Mead D.A."/>
        </authorList>
    </citation>
    <scope>NUCLEOTIDE SEQUENCE [LARGE SCALE GENOMIC DNA]</scope>
    <source>
        <strain evidence="4">BAA-2747 / Y51MC23</strain>
    </source>
</reference>
<evidence type="ECO:0000256" key="1">
    <source>
        <dbReference type="SAM" id="Phobius"/>
    </source>
</evidence>
<dbReference type="PANTHER" id="PTHR43592">
    <property type="entry name" value="CAAX AMINO TERMINAL PROTEASE"/>
    <property type="match status" value="1"/>
</dbReference>
<feature type="domain" description="CAAX prenyl protease 2/Lysostaphin resistance protein A-like" evidence="2">
    <location>
        <begin position="86"/>
        <end position="173"/>
    </location>
</feature>
<dbReference type="RefSeq" id="WP_040684187.1">
    <property type="nucleotide sequence ID" value="NZ_CP010822.1"/>
</dbReference>
<keyword evidence="4" id="KW-1185">Reference proteome</keyword>
<keyword evidence="1" id="KW-0472">Membrane</keyword>
<sequence length="182" mass="19554">MRGPWAFLLFLQGGLLLMGASGMLLLGLPLKGRNPWVEVPAGLLLLGLLQGLEGLFARLFPASFQEAERLHRELGRSLKAAGLGPPALLLLALLSGVAEEVSFRGLLQTLLYAKFGAWGLLLQALLFALLHPAPRKAFAYTLYTGVAGLLFGLAYLLTGSLIPGILAHVLHNARGFYEAWRG</sequence>
<evidence type="ECO:0000313" key="3">
    <source>
        <dbReference type="EMBL" id="ALJ91527.1"/>
    </source>
</evidence>
<evidence type="ECO:0000259" key="2">
    <source>
        <dbReference type="Pfam" id="PF02517"/>
    </source>
</evidence>
<dbReference type="InterPro" id="IPR003675">
    <property type="entry name" value="Rce1/LyrA-like_dom"/>
</dbReference>
<evidence type="ECO:0000313" key="4">
    <source>
        <dbReference type="Proteomes" id="UP000058660"/>
    </source>
</evidence>
<keyword evidence="3" id="KW-0645">Protease</keyword>
<protein>
    <submittedName>
        <fullName evidence="3">CAAX amino terminal protease family protein</fullName>
    </submittedName>
</protein>
<name>A0ABM5VMX1_THEA5</name>
<feature type="transmembrane region" description="Helical" evidence="1">
    <location>
        <begin position="80"/>
        <end position="98"/>
    </location>
</feature>
<dbReference type="EMBL" id="CP010822">
    <property type="protein sequence ID" value="ALJ91527.1"/>
    <property type="molecule type" value="Genomic_DNA"/>
</dbReference>
<feature type="transmembrane region" description="Helical" evidence="1">
    <location>
        <begin position="110"/>
        <end position="130"/>
    </location>
</feature>
<dbReference type="GO" id="GO:0006508">
    <property type="term" value="P:proteolysis"/>
    <property type="evidence" value="ECO:0007669"/>
    <property type="project" value="UniProtKB-KW"/>
</dbReference>